<keyword evidence="1" id="KW-0472">Membrane</keyword>
<gene>
    <name evidence="2" type="ORF">Cyrtocomes_00613</name>
</gene>
<dbReference type="EMBL" id="JARGYT010000029">
    <property type="protein sequence ID" value="MDZ5762238.1"/>
    <property type="molecule type" value="Genomic_DNA"/>
</dbReference>
<name>A0ABU5L7Z7_9RICK</name>
<accession>A0ABU5L7Z7</accession>
<comment type="caution">
    <text evidence="2">The sequence shown here is derived from an EMBL/GenBank/DDBJ whole genome shotgun (WGS) entry which is preliminary data.</text>
</comment>
<sequence>MGFAEASAVCAGILHSITEDALDALWEFEERPQGFLDNYAVEVAALGFCCCCALYGFIFSIHGTEPFF</sequence>
<dbReference type="RefSeq" id="WP_322497716.1">
    <property type="nucleotide sequence ID" value="NZ_JARGYT010000029.1"/>
</dbReference>
<evidence type="ECO:0000313" key="2">
    <source>
        <dbReference type="EMBL" id="MDZ5762238.1"/>
    </source>
</evidence>
<evidence type="ECO:0000256" key="1">
    <source>
        <dbReference type="SAM" id="Phobius"/>
    </source>
</evidence>
<protein>
    <submittedName>
        <fullName evidence="2">Uncharacterized protein</fullName>
    </submittedName>
</protein>
<keyword evidence="1" id="KW-1133">Transmembrane helix</keyword>
<organism evidence="2 3">
    <name type="scientific">Candidatus Cyrtobacter comes</name>
    <dbReference type="NCBI Taxonomy" id="675776"/>
    <lineage>
        <taxon>Bacteria</taxon>
        <taxon>Pseudomonadati</taxon>
        <taxon>Pseudomonadota</taxon>
        <taxon>Alphaproteobacteria</taxon>
        <taxon>Rickettsiales</taxon>
        <taxon>Candidatus Midichloriaceae</taxon>
        <taxon>Candidatus Cyrtobacter</taxon>
    </lineage>
</organism>
<keyword evidence="1" id="KW-0812">Transmembrane</keyword>
<keyword evidence="3" id="KW-1185">Reference proteome</keyword>
<proteinExistence type="predicted"/>
<evidence type="ECO:0000313" key="3">
    <source>
        <dbReference type="Proteomes" id="UP001293791"/>
    </source>
</evidence>
<feature type="transmembrane region" description="Helical" evidence="1">
    <location>
        <begin position="39"/>
        <end position="61"/>
    </location>
</feature>
<dbReference type="Proteomes" id="UP001293791">
    <property type="component" value="Unassembled WGS sequence"/>
</dbReference>
<reference evidence="2 3" key="1">
    <citation type="submission" date="2023-02" db="EMBL/GenBank/DDBJ databases">
        <title>Host association and intracellularity evolved multiple times independently in the Rickettsiales.</title>
        <authorList>
            <person name="Castelli M."/>
            <person name="Nardi T."/>
            <person name="Gammuto L."/>
            <person name="Bellinzona G."/>
            <person name="Sabaneyeva E."/>
            <person name="Potekhin A."/>
            <person name="Serra V."/>
            <person name="Petroni G."/>
            <person name="Sassera D."/>
        </authorList>
    </citation>
    <scope>NUCLEOTIDE SEQUENCE [LARGE SCALE GENOMIC DNA]</scope>
    <source>
        <strain evidence="2 3">BOD18</strain>
    </source>
</reference>